<evidence type="ECO:0000256" key="2">
    <source>
        <dbReference type="SAM" id="SignalP"/>
    </source>
</evidence>
<dbReference type="EMBL" id="WIGO01000162">
    <property type="protein sequence ID" value="KAF6826012.1"/>
    <property type="molecule type" value="Genomic_DNA"/>
</dbReference>
<feature type="region of interest" description="Disordered" evidence="1">
    <location>
        <begin position="69"/>
        <end position="99"/>
    </location>
</feature>
<dbReference type="Proteomes" id="UP000654918">
    <property type="component" value="Unassembled WGS sequence"/>
</dbReference>
<evidence type="ECO:0000313" key="4">
    <source>
        <dbReference type="Proteomes" id="UP000654918"/>
    </source>
</evidence>
<gene>
    <name evidence="3" type="ORF">CPLU01_09919</name>
</gene>
<proteinExistence type="predicted"/>
<accession>A0A8H6K744</accession>
<reference evidence="3" key="1">
    <citation type="journal article" date="2020" name="Phytopathology">
        <title>Genome Sequence Resources of Colletotrichum truncatum, C. plurivorum, C. musicola, and C. sojae: Four Species Pathogenic to Soybean (Glycine max).</title>
        <authorList>
            <person name="Rogerio F."/>
            <person name="Boufleur T.R."/>
            <person name="Ciampi-Guillardi M."/>
            <person name="Sukno S.A."/>
            <person name="Thon M.R."/>
            <person name="Massola Junior N.S."/>
            <person name="Baroncelli R."/>
        </authorList>
    </citation>
    <scope>NUCLEOTIDE SEQUENCE</scope>
    <source>
        <strain evidence="3">LFN00145</strain>
    </source>
</reference>
<comment type="caution">
    <text evidence="3">The sequence shown here is derived from an EMBL/GenBank/DDBJ whole genome shotgun (WGS) entry which is preliminary data.</text>
</comment>
<sequence length="149" mass="16116">MKPTTYLAMLLLASVPTSAAPSFHNHLERHRNRVATHAHISHEHSLLAKRAEAVAIKAMEEAAPLVRELPANKPPHQSPEEGKFQPTIRTTEPGMPQGGLEGRVQLAMAREGGSLEAAAATGLDSHHLDAAIRLLHAHGSGHHDGHHRR</sequence>
<keyword evidence="2" id="KW-0732">Signal</keyword>
<evidence type="ECO:0000256" key="1">
    <source>
        <dbReference type="SAM" id="MobiDB-lite"/>
    </source>
</evidence>
<feature type="signal peptide" evidence="2">
    <location>
        <begin position="1"/>
        <end position="19"/>
    </location>
</feature>
<organism evidence="3 4">
    <name type="scientific">Colletotrichum plurivorum</name>
    <dbReference type="NCBI Taxonomy" id="2175906"/>
    <lineage>
        <taxon>Eukaryota</taxon>
        <taxon>Fungi</taxon>
        <taxon>Dikarya</taxon>
        <taxon>Ascomycota</taxon>
        <taxon>Pezizomycotina</taxon>
        <taxon>Sordariomycetes</taxon>
        <taxon>Hypocreomycetidae</taxon>
        <taxon>Glomerellales</taxon>
        <taxon>Glomerellaceae</taxon>
        <taxon>Colletotrichum</taxon>
        <taxon>Colletotrichum orchidearum species complex</taxon>
    </lineage>
</organism>
<name>A0A8H6K744_9PEZI</name>
<evidence type="ECO:0000313" key="3">
    <source>
        <dbReference type="EMBL" id="KAF6826012.1"/>
    </source>
</evidence>
<keyword evidence="4" id="KW-1185">Reference proteome</keyword>
<dbReference type="AlphaFoldDB" id="A0A8H6K744"/>
<protein>
    <submittedName>
        <fullName evidence="3">Uncharacterized protein</fullName>
    </submittedName>
</protein>
<feature type="chain" id="PRO_5034962712" evidence="2">
    <location>
        <begin position="20"/>
        <end position="149"/>
    </location>
</feature>